<dbReference type="Proteomes" id="UP000827892">
    <property type="component" value="Chromosome II"/>
</dbReference>
<dbReference type="Pfam" id="PF01674">
    <property type="entry name" value="Lipase_2"/>
    <property type="match status" value="1"/>
</dbReference>
<dbReference type="PANTHER" id="PTHR32015">
    <property type="entry name" value="FASTING INDUCED LIPASE"/>
    <property type="match status" value="1"/>
</dbReference>
<accession>A0AAE9ITR6</accession>
<protein>
    <submittedName>
        <fullName evidence="2">Uncharacterized protein</fullName>
    </submittedName>
</protein>
<keyword evidence="1" id="KW-0732">Signal</keyword>
<dbReference type="InterPro" id="IPR029058">
    <property type="entry name" value="AB_hydrolase_fold"/>
</dbReference>
<feature type="chain" id="PRO_5042021361" evidence="1">
    <location>
        <begin position="23"/>
        <end position="286"/>
    </location>
</feature>
<sequence length="286" mass="30959">MAMNSIRQLLFFVFFYFKTVSSDFSPSFNKFLIDNYGKGINDLLARRDIGPHGSYGGGTHDGSTRTSKQAVVLVHGITNTAGTFQGHRHHLLNAGWSDELVFATTYGDGGKTVAPLVDMKCGYIKQVRYMIQVVAAFTHRKVDVIGYSLGSPIARKAILGGACVDTGENLGPSLTGLIDTYVSVAGANRGSFLCALPFPGACNMKNGLSCMSEYIKDINSRPRYEGKYIFSIYGPGDDKVGYRNTCGQLCSQIAGANGEFERPGNHDDVLIKTAALQFKLIDQHAG</sequence>
<dbReference type="FunFam" id="3.40.50.1820:FF:000377">
    <property type="entry name" value="LIPaSe related"/>
    <property type="match status" value="1"/>
</dbReference>
<evidence type="ECO:0000313" key="2">
    <source>
        <dbReference type="EMBL" id="ULU05348.1"/>
    </source>
</evidence>
<dbReference type="InterPro" id="IPR002918">
    <property type="entry name" value="Lipase_EstA/Esterase_EstB"/>
</dbReference>
<organism evidence="2 3">
    <name type="scientific">Caenorhabditis briggsae</name>
    <dbReference type="NCBI Taxonomy" id="6238"/>
    <lineage>
        <taxon>Eukaryota</taxon>
        <taxon>Metazoa</taxon>
        <taxon>Ecdysozoa</taxon>
        <taxon>Nematoda</taxon>
        <taxon>Chromadorea</taxon>
        <taxon>Rhabditida</taxon>
        <taxon>Rhabditina</taxon>
        <taxon>Rhabditomorpha</taxon>
        <taxon>Rhabditoidea</taxon>
        <taxon>Rhabditidae</taxon>
        <taxon>Peloderinae</taxon>
        <taxon>Caenorhabditis</taxon>
    </lineage>
</organism>
<dbReference type="GO" id="GO:0016787">
    <property type="term" value="F:hydrolase activity"/>
    <property type="evidence" value="ECO:0007669"/>
    <property type="project" value="InterPro"/>
</dbReference>
<proteinExistence type="predicted"/>
<reference evidence="2 3" key="1">
    <citation type="submission" date="2022-05" db="EMBL/GenBank/DDBJ databases">
        <title>Chromosome-level reference genomes for two strains of Caenorhabditis briggsae: an improved platform for comparative genomics.</title>
        <authorList>
            <person name="Stevens L."/>
            <person name="Andersen E.C."/>
        </authorList>
    </citation>
    <scope>NUCLEOTIDE SEQUENCE [LARGE SCALE GENOMIC DNA]</scope>
    <source>
        <strain evidence="2">QX1410_ONT</strain>
        <tissue evidence="2">Whole-organism</tissue>
    </source>
</reference>
<dbReference type="Gene3D" id="3.40.50.1820">
    <property type="entry name" value="alpha/beta hydrolase"/>
    <property type="match status" value="1"/>
</dbReference>
<dbReference type="EMBL" id="CP090892">
    <property type="protein sequence ID" value="ULU05348.1"/>
    <property type="molecule type" value="Genomic_DNA"/>
</dbReference>
<name>A0AAE9ITR6_CAEBR</name>
<dbReference type="PANTHER" id="PTHR32015:SF12">
    <property type="entry name" value="LIPASE RELATED"/>
    <property type="match status" value="1"/>
</dbReference>
<evidence type="ECO:0000313" key="3">
    <source>
        <dbReference type="Proteomes" id="UP000827892"/>
    </source>
</evidence>
<gene>
    <name evidence="2" type="ORF">L3Y34_017801</name>
</gene>
<dbReference type="SUPFAM" id="SSF53474">
    <property type="entry name" value="alpha/beta-Hydrolases"/>
    <property type="match status" value="1"/>
</dbReference>
<dbReference type="GO" id="GO:0016042">
    <property type="term" value="P:lipid catabolic process"/>
    <property type="evidence" value="ECO:0007669"/>
    <property type="project" value="InterPro"/>
</dbReference>
<evidence type="ECO:0000256" key="1">
    <source>
        <dbReference type="SAM" id="SignalP"/>
    </source>
</evidence>
<dbReference type="AlphaFoldDB" id="A0AAE9ITR6"/>
<feature type="signal peptide" evidence="1">
    <location>
        <begin position="1"/>
        <end position="22"/>
    </location>
</feature>